<dbReference type="InterPro" id="IPR011009">
    <property type="entry name" value="Kinase-like_dom_sf"/>
</dbReference>
<dbReference type="SUPFAM" id="SSF56112">
    <property type="entry name" value="Protein kinase-like (PK-like)"/>
    <property type="match status" value="1"/>
</dbReference>
<feature type="domain" description="Aminoglycoside phosphotransferase" evidence="1">
    <location>
        <begin position="28"/>
        <end position="252"/>
    </location>
</feature>
<protein>
    <submittedName>
        <fullName evidence="2">Phosphotransferase</fullName>
    </submittedName>
</protein>
<reference evidence="2" key="2">
    <citation type="journal article" date="2023" name="Microbiome">
        <title>Synthase-selected sorting approach identifies a beta-lactone synthase in a nudibranch symbiotic bacterium.</title>
        <authorList>
            <person name="Dzunkova M."/>
            <person name="La Clair J.J."/>
            <person name="Tyml T."/>
            <person name="Doud D."/>
            <person name="Schulz F."/>
            <person name="Piquer-Esteban S."/>
            <person name="Porcel Sanchis D."/>
            <person name="Osborn A."/>
            <person name="Robinson D."/>
            <person name="Louie K.B."/>
            <person name="Bowen B.P."/>
            <person name="Bowers R.M."/>
            <person name="Lee J."/>
            <person name="Arnau V."/>
            <person name="Diaz-Villanueva W."/>
            <person name="Stepanauskas R."/>
            <person name="Gosliner T."/>
            <person name="Date S.V."/>
            <person name="Northen T.R."/>
            <person name="Cheng J.F."/>
            <person name="Burkart M.D."/>
            <person name="Woyke T."/>
        </authorList>
    </citation>
    <scope>NUCLEOTIDE SEQUENCE</scope>
    <source>
        <strain evidence="2">Df01</strain>
    </source>
</reference>
<evidence type="ECO:0000313" key="3">
    <source>
        <dbReference type="Proteomes" id="UP001168167"/>
    </source>
</evidence>
<reference evidence="2" key="1">
    <citation type="submission" date="2022-08" db="EMBL/GenBank/DDBJ databases">
        <authorList>
            <person name="Dzunkova M."/>
            <person name="La Clair J."/>
            <person name="Tyml T."/>
            <person name="Doud D."/>
            <person name="Schulz F."/>
            <person name="Piquer S."/>
            <person name="Porcel Sanchis D."/>
            <person name="Osborn A."/>
            <person name="Robinson D."/>
            <person name="Louie K.B."/>
            <person name="Bowen B.P."/>
            <person name="Bowers R."/>
            <person name="Lee J."/>
            <person name="Arnau Llombart V."/>
            <person name="Diaz Villanueva W."/>
            <person name="Gosliner T."/>
            <person name="Northen T."/>
            <person name="Cheng J.-F."/>
            <person name="Burkart M.D."/>
            <person name="Woyke T."/>
        </authorList>
    </citation>
    <scope>NUCLEOTIDE SEQUENCE</scope>
    <source>
        <strain evidence="2">Df01</strain>
    </source>
</reference>
<dbReference type="Pfam" id="PF01636">
    <property type="entry name" value="APH"/>
    <property type="match status" value="1"/>
</dbReference>
<keyword evidence="3" id="KW-1185">Reference proteome</keyword>
<dbReference type="InterPro" id="IPR002575">
    <property type="entry name" value="Aminoglycoside_PTrfase"/>
</dbReference>
<accession>A0ABT7QN14</accession>
<dbReference type="EMBL" id="JANQAO010000003">
    <property type="protein sequence ID" value="MDM5148093.1"/>
    <property type="molecule type" value="Genomic_DNA"/>
</dbReference>
<dbReference type="Gene3D" id="3.90.1200.10">
    <property type="match status" value="1"/>
</dbReference>
<organism evidence="2 3">
    <name type="scientific">Candidatus Doriopsillibacter californiensis</name>
    <dbReference type="NCBI Taxonomy" id="2970740"/>
    <lineage>
        <taxon>Bacteria</taxon>
        <taxon>Pseudomonadati</taxon>
        <taxon>Pseudomonadota</taxon>
        <taxon>Gammaproteobacteria</taxon>
        <taxon>Candidatus Tethybacterales</taxon>
        <taxon>Candidatus Persebacteraceae</taxon>
        <taxon>Candidatus Doriopsillibacter</taxon>
    </lineage>
</organism>
<name>A0ABT7QN14_9GAMM</name>
<evidence type="ECO:0000313" key="2">
    <source>
        <dbReference type="EMBL" id="MDM5148093.1"/>
    </source>
</evidence>
<gene>
    <name evidence="2" type="ORF">NQX30_06920</name>
</gene>
<proteinExistence type="predicted"/>
<comment type="caution">
    <text evidence="2">The sequence shown here is derived from an EMBL/GenBank/DDBJ whole genome shotgun (WGS) entry which is preliminary data.</text>
</comment>
<sequence>MGKKANILTSADSRLTAWVQQVLDNATVVPLCGDASFRRYFRVHAGEQAFILMDSPPPEDIGRFLRVRSFFAEADISVPALIAADEVQGLALLEDFGDATYLDCLRKNVDTDKLYADAWCTLITMQQLSADSGLTPPYDASLLMAELMLYPDWYCARYRQMPLNGHQREIFDDAAAWLVEKILMQPQVVVHRDFHARNLMRLSGARNPGVLDFQDAVVGSAAYDMVSLLRDAYIEWPREQQQTWLYAYWRSAVTAGLALPEKFDEYWRDFNIVGAQRALKVLGIFARLCKRDGKVGYLSDMPLVQKHLLVACEEVPELAQLGTLATALPPSA</sequence>
<dbReference type="Gene3D" id="3.30.200.20">
    <property type="entry name" value="Phosphorylase Kinase, domain 1"/>
    <property type="match status" value="1"/>
</dbReference>
<evidence type="ECO:0000259" key="1">
    <source>
        <dbReference type="Pfam" id="PF01636"/>
    </source>
</evidence>
<dbReference type="Proteomes" id="UP001168167">
    <property type="component" value="Unassembled WGS sequence"/>
</dbReference>